<evidence type="ECO:0008006" key="3">
    <source>
        <dbReference type="Google" id="ProtNLM"/>
    </source>
</evidence>
<evidence type="ECO:0000313" key="1">
    <source>
        <dbReference type="EMBL" id="MDI2091590.1"/>
    </source>
</evidence>
<keyword evidence="2" id="KW-1185">Reference proteome</keyword>
<sequence length="109" mass="12746">MAKSTATDKEKSIVEFQKEYERLLKKYNIGILDPIVGIDLIAFLSGFSERQINRFIKEDKNFPAIYEFSYKKKGCKLSEVQQWIESRRKTASKFNPLKPLPNLERVSNL</sequence>
<dbReference type="Proteomes" id="UP001431634">
    <property type="component" value="Unassembled WGS sequence"/>
</dbReference>
<name>A0ABT6Q3A8_9PROT</name>
<reference evidence="1" key="1">
    <citation type="submission" date="2023-05" db="EMBL/GenBank/DDBJ databases">
        <title>Whole genome sequence of Commensalibacter sp.</title>
        <authorList>
            <person name="Charoenyingcharoen P."/>
            <person name="Yukphan P."/>
        </authorList>
    </citation>
    <scope>NUCLEOTIDE SEQUENCE</scope>
    <source>
        <strain evidence="1">TBRC 16381</strain>
    </source>
</reference>
<proteinExistence type="predicted"/>
<organism evidence="1 2">
    <name type="scientific">Commensalibacter oyaizuii</name>
    <dbReference type="NCBI Taxonomy" id="3043873"/>
    <lineage>
        <taxon>Bacteria</taxon>
        <taxon>Pseudomonadati</taxon>
        <taxon>Pseudomonadota</taxon>
        <taxon>Alphaproteobacteria</taxon>
        <taxon>Acetobacterales</taxon>
        <taxon>Acetobacteraceae</taxon>
    </lineage>
</organism>
<evidence type="ECO:0000313" key="2">
    <source>
        <dbReference type="Proteomes" id="UP001431634"/>
    </source>
</evidence>
<comment type="caution">
    <text evidence="1">The sequence shown here is derived from an EMBL/GenBank/DDBJ whole genome shotgun (WGS) entry which is preliminary data.</text>
</comment>
<gene>
    <name evidence="1" type="ORF">QJV27_09470</name>
</gene>
<protein>
    <recommendedName>
        <fullName evidence="3">AlpA family phage regulatory protein</fullName>
    </recommendedName>
</protein>
<dbReference type="EMBL" id="JASBAO010000001">
    <property type="protein sequence ID" value="MDI2091590.1"/>
    <property type="molecule type" value="Genomic_DNA"/>
</dbReference>
<accession>A0ABT6Q3A8</accession>
<dbReference type="RefSeq" id="WP_281448679.1">
    <property type="nucleotide sequence ID" value="NZ_JASBAO010000001.1"/>
</dbReference>